<protein>
    <recommendedName>
        <fullName evidence="9">Methylated-DNA--protein-cysteine methyltransferase</fullName>
        <ecNumber evidence="9">2.1.1.63</ecNumber>
    </recommendedName>
    <alternativeName>
        <fullName evidence="9">6-O-methylguanine-DNA methyltransferase</fullName>
        <shortName evidence="9">MGMT</shortName>
    </alternativeName>
    <alternativeName>
        <fullName evidence="9">O-6-methylguanine-DNA-alkyltransferase</fullName>
    </alternativeName>
</protein>
<evidence type="ECO:0000256" key="8">
    <source>
        <dbReference type="ARBA" id="ARBA00049348"/>
    </source>
</evidence>
<dbReference type="InterPro" id="IPR014048">
    <property type="entry name" value="MethylDNA_cys_MeTrfase_DNA-bd"/>
</dbReference>
<keyword evidence="7 9" id="KW-0234">DNA repair</keyword>
<comment type="similarity">
    <text evidence="2 9">Belongs to the MGMT family.</text>
</comment>
<keyword evidence="3 9" id="KW-0963">Cytoplasm</keyword>
<keyword evidence="5 9" id="KW-0808">Transferase</keyword>
<evidence type="ECO:0000259" key="11">
    <source>
        <dbReference type="Pfam" id="PF02870"/>
    </source>
</evidence>
<dbReference type="InterPro" id="IPR036631">
    <property type="entry name" value="MGMT_N_sf"/>
</dbReference>
<evidence type="ECO:0000313" key="13">
    <source>
        <dbReference type="Proteomes" id="UP000255469"/>
    </source>
</evidence>
<gene>
    <name evidence="12" type="primary">ogt_2</name>
    <name evidence="12" type="ORF">NCTC13067_02632</name>
</gene>
<comment type="catalytic activity">
    <reaction evidence="1 9">
        <text>a 4-O-methyl-thymidine in DNA + L-cysteinyl-[protein] = a thymidine in DNA + S-methyl-L-cysteinyl-[protein]</text>
        <dbReference type="Rhea" id="RHEA:53428"/>
        <dbReference type="Rhea" id="RHEA-COMP:10131"/>
        <dbReference type="Rhea" id="RHEA-COMP:10132"/>
        <dbReference type="Rhea" id="RHEA-COMP:13555"/>
        <dbReference type="Rhea" id="RHEA-COMP:13556"/>
        <dbReference type="ChEBI" id="CHEBI:29950"/>
        <dbReference type="ChEBI" id="CHEBI:82612"/>
        <dbReference type="ChEBI" id="CHEBI:137386"/>
        <dbReference type="ChEBI" id="CHEBI:137387"/>
        <dbReference type="EC" id="2.1.1.63"/>
    </reaction>
</comment>
<dbReference type="AlphaFoldDB" id="A0A379EED1"/>
<comment type="catalytic activity">
    <reaction evidence="8 9">
        <text>a 6-O-methyl-2'-deoxyguanosine in DNA + L-cysteinyl-[protein] = S-methyl-L-cysteinyl-[protein] + a 2'-deoxyguanosine in DNA</text>
        <dbReference type="Rhea" id="RHEA:24000"/>
        <dbReference type="Rhea" id="RHEA-COMP:10131"/>
        <dbReference type="Rhea" id="RHEA-COMP:10132"/>
        <dbReference type="Rhea" id="RHEA-COMP:11367"/>
        <dbReference type="Rhea" id="RHEA-COMP:11368"/>
        <dbReference type="ChEBI" id="CHEBI:29950"/>
        <dbReference type="ChEBI" id="CHEBI:82612"/>
        <dbReference type="ChEBI" id="CHEBI:85445"/>
        <dbReference type="ChEBI" id="CHEBI:85448"/>
        <dbReference type="EC" id="2.1.1.63"/>
    </reaction>
</comment>
<comment type="miscellaneous">
    <text evidence="9">This enzyme catalyzes only one turnover and therefore is not strictly catalytic. According to one definition, an enzyme is a biocatalyst that acts repeatedly and over many reaction cycles.</text>
</comment>
<dbReference type="NCBIfam" id="TIGR00589">
    <property type="entry name" value="ogt"/>
    <property type="match status" value="1"/>
</dbReference>
<evidence type="ECO:0000256" key="4">
    <source>
        <dbReference type="ARBA" id="ARBA00022603"/>
    </source>
</evidence>
<feature type="active site" description="Nucleophile; methyl group acceptor" evidence="9">
    <location>
        <position position="129"/>
    </location>
</feature>
<name>A0A379EED1_9BACT</name>
<organism evidence="12 13">
    <name type="scientific">Prevotella denticola</name>
    <dbReference type="NCBI Taxonomy" id="28129"/>
    <lineage>
        <taxon>Bacteria</taxon>
        <taxon>Pseudomonadati</taxon>
        <taxon>Bacteroidota</taxon>
        <taxon>Bacteroidia</taxon>
        <taxon>Bacteroidales</taxon>
        <taxon>Prevotellaceae</taxon>
        <taxon>Prevotella</taxon>
    </lineage>
</organism>
<comment type="subcellular location">
    <subcellularLocation>
        <location evidence="9">Cytoplasm</location>
    </subcellularLocation>
</comment>
<dbReference type="EC" id="2.1.1.63" evidence="9"/>
<dbReference type="SUPFAM" id="SSF46767">
    <property type="entry name" value="Methylated DNA-protein cysteine methyltransferase, C-terminal domain"/>
    <property type="match status" value="1"/>
</dbReference>
<comment type="function">
    <text evidence="9">Involved in the cellular defense against the biological effects of O6-methylguanine (O6-MeG) and O4-methylthymine (O4-MeT) in DNA. Repairs the methylated nucleobase in DNA by stoichiometrically transferring the methyl group to a cysteine residue in the enzyme. This is a suicide reaction: the enzyme is irreversibly inactivated.</text>
</comment>
<dbReference type="SUPFAM" id="SSF53155">
    <property type="entry name" value="Methylated DNA-protein cysteine methyltransferase domain"/>
    <property type="match status" value="1"/>
</dbReference>
<evidence type="ECO:0000256" key="7">
    <source>
        <dbReference type="ARBA" id="ARBA00023204"/>
    </source>
</evidence>
<dbReference type="EMBL" id="UGTM01000002">
    <property type="protein sequence ID" value="SUB94756.1"/>
    <property type="molecule type" value="Genomic_DNA"/>
</dbReference>
<dbReference type="GO" id="GO:0032259">
    <property type="term" value="P:methylation"/>
    <property type="evidence" value="ECO:0007669"/>
    <property type="project" value="UniProtKB-KW"/>
</dbReference>
<evidence type="ECO:0000256" key="2">
    <source>
        <dbReference type="ARBA" id="ARBA00008711"/>
    </source>
</evidence>
<dbReference type="Gene3D" id="3.30.160.70">
    <property type="entry name" value="Methylated DNA-protein cysteine methyltransferase domain"/>
    <property type="match status" value="1"/>
</dbReference>
<dbReference type="Proteomes" id="UP000255469">
    <property type="component" value="Unassembled WGS sequence"/>
</dbReference>
<accession>A0A379EED1</accession>
<keyword evidence="4 9" id="KW-0489">Methyltransferase</keyword>
<dbReference type="HAMAP" id="MF_00772">
    <property type="entry name" value="OGT"/>
    <property type="match status" value="1"/>
</dbReference>
<dbReference type="GO" id="GO:0003908">
    <property type="term" value="F:methylated-DNA-[protein]-cysteine S-methyltransferase activity"/>
    <property type="evidence" value="ECO:0007669"/>
    <property type="project" value="UniProtKB-UniRule"/>
</dbReference>
<evidence type="ECO:0000313" key="12">
    <source>
        <dbReference type="EMBL" id="SUB94756.1"/>
    </source>
</evidence>
<dbReference type="PANTHER" id="PTHR10815">
    <property type="entry name" value="METHYLATED-DNA--PROTEIN-CYSTEINE METHYLTRANSFERASE"/>
    <property type="match status" value="1"/>
</dbReference>
<dbReference type="InterPro" id="IPR036388">
    <property type="entry name" value="WH-like_DNA-bd_sf"/>
</dbReference>
<dbReference type="PROSITE" id="PS00374">
    <property type="entry name" value="MGMT"/>
    <property type="match status" value="1"/>
</dbReference>
<sequence>MLFRRYTSPIGCLLIAAERETLTHCLWEDATDAALTAHWTEDRALQCRLLTEASRQLEEYFSGARKTFDLPIQLNGTPFQQLVWRTLAEIPYGETAAYAELARRMGSRRAARAVGNANRHNPLMVILPCHRVVGSNGKTGGYAGGTDRKIWLLEHERGSDSRLTATTGPRMRRT</sequence>
<dbReference type="InterPro" id="IPR001497">
    <property type="entry name" value="MethylDNA_cys_MeTrfase_AS"/>
</dbReference>
<dbReference type="InterPro" id="IPR023546">
    <property type="entry name" value="MGMT"/>
</dbReference>
<reference evidence="12 13" key="1">
    <citation type="submission" date="2018-06" db="EMBL/GenBank/DDBJ databases">
        <authorList>
            <consortium name="Pathogen Informatics"/>
            <person name="Doyle S."/>
        </authorList>
    </citation>
    <scope>NUCLEOTIDE SEQUENCE [LARGE SCALE GENOMIC DNA]</scope>
    <source>
        <strain evidence="12 13">NCTC13067</strain>
    </source>
</reference>
<evidence type="ECO:0000259" key="10">
    <source>
        <dbReference type="Pfam" id="PF01035"/>
    </source>
</evidence>
<dbReference type="Gene3D" id="1.10.10.10">
    <property type="entry name" value="Winged helix-like DNA-binding domain superfamily/Winged helix DNA-binding domain"/>
    <property type="match status" value="1"/>
</dbReference>
<evidence type="ECO:0000256" key="3">
    <source>
        <dbReference type="ARBA" id="ARBA00022490"/>
    </source>
</evidence>
<dbReference type="FunFam" id="1.10.10.10:FF:000214">
    <property type="entry name" value="Methylated-DNA--protein-cysteine methyltransferase"/>
    <property type="match status" value="1"/>
</dbReference>
<evidence type="ECO:0000256" key="5">
    <source>
        <dbReference type="ARBA" id="ARBA00022679"/>
    </source>
</evidence>
<dbReference type="InterPro" id="IPR036217">
    <property type="entry name" value="MethylDNA_cys_MeTrfase_DNAb"/>
</dbReference>
<dbReference type="PANTHER" id="PTHR10815:SF5">
    <property type="entry name" value="METHYLATED-DNA--PROTEIN-CYSTEINE METHYLTRANSFERASE"/>
    <property type="match status" value="1"/>
</dbReference>
<feature type="domain" description="Methylguanine DNA methyltransferase ribonuclease-like" evidence="11">
    <location>
        <begin position="3"/>
        <end position="73"/>
    </location>
</feature>
<dbReference type="GO" id="GO:0006307">
    <property type="term" value="P:DNA alkylation repair"/>
    <property type="evidence" value="ECO:0007669"/>
    <property type="project" value="UniProtKB-UniRule"/>
</dbReference>
<evidence type="ECO:0000256" key="9">
    <source>
        <dbReference type="HAMAP-Rule" id="MF_00772"/>
    </source>
</evidence>
<dbReference type="Pfam" id="PF01035">
    <property type="entry name" value="DNA_binding_1"/>
    <property type="match status" value="1"/>
</dbReference>
<dbReference type="CDD" id="cd06445">
    <property type="entry name" value="ATase"/>
    <property type="match status" value="1"/>
</dbReference>
<evidence type="ECO:0000256" key="1">
    <source>
        <dbReference type="ARBA" id="ARBA00001286"/>
    </source>
</evidence>
<keyword evidence="6 9" id="KW-0227">DNA damage</keyword>
<proteinExistence type="inferred from homology"/>
<evidence type="ECO:0000256" key="6">
    <source>
        <dbReference type="ARBA" id="ARBA00022763"/>
    </source>
</evidence>
<dbReference type="InterPro" id="IPR008332">
    <property type="entry name" value="MethylG_MeTrfase_N"/>
</dbReference>
<dbReference type="RefSeq" id="WP_029216379.1">
    <property type="nucleotide sequence ID" value="NZ_UGTM01000002.1"/>
</dbReference>
<dbReference type="Pfam" id="PF02870">
    <property type="entry name" value="Methyltransf_1N"/>
    <property type="match status" value="1"/>
</dbReference>
<feature type="domain" description="Methylated-DNA-[protein]-cysteine S-methyltransferase DNA binding" evidence="10">
    <location>
        <begin position="78"/>
        <end position="157"/>
    </location>
</feature>
<dbReference type="GO" id="GO:0005737">
    <property type="term" value="C:cytoplasm"/>
    <property type="evidence" value="ECO:0007669"/>
    <property type="project" value="UniProtKB-SubCell"/>
</dbReference>